<dbReference type="GO" id="GO:0006351">
    <property type="term" value="P:DNA-templated transcription"/>
    <property type="evidence" value="ECO:0007669"/>
    <property type="project" value="InterPro"/>
</dbReference>
<organism evidence="2 3">
    <name type="scientific">Candidatus Sungiibacteriota bacterium</name>
    <dbReference type="NCBI Taxonomy" id="2750080"/>
    <lineage>
        <taxon>Bacteria</taxon>
        <taxon>Candidatus Sungiibacteriota</taxon>
    </lineage>
</organism>
<reference evidence="2" key="1">
    <citation type="submission" date="2020-07" db="EMBL/GenBank/DDBJ databases">
        <title>Huge and variable diversity of episymbiotic CPR bacteria and DPANN archaea in groundwater ecosystems.</title>
        <authorList>
            <person name="He C.Y."/>
            <person name="Keren R."/>
            <person name="Whittaker M."/>
            <person name="Farag I.F."/>
            <person name="Doudna J."/>
            <person name="Cate J.H.D."/>
            <person name="Banfield J.F."/>
        </authorList>
    </citation>
    <scope>NUCLEOTIDE SEQUENCE</scope>
    <source>
        <strain evidence="2">NC_groundwater_973_Pr1_S-0.2um_54_13</strain>
    </source>
</reference>
<dbReference type="GO" id="GO:0003677">
    <property type="term" value="F:DNA binding"/>
    <property type="evidence" value="ECO:0007669"/>
    <property type="project" value="InterPro"/>
</dbReference>
<dbReference type="AlphaFoldDB" id="A0A932R1B3"/>
<dbReference type="Pfam" id="PF03118">
    <property type="entry name" value="RNA_pol_A_CTD"/>
    <property type="match status" value="1"/>
</dbReference>
<dbReference type="EMBL" id="JACQCR010000059">
    <property type="protein sequence ID" value="MBI3631194.1"/>
    <property type="molecule type" value="Genomic_DNA"/>
</dbReference>
<evidence type="ECO:0000259" key="1">
    <source>
        <dbReference type="Pfam" id="PF03118"/>
    </source>
</evidence>
<name>A0A932R1B3_9BACT</name>
<comment type="caution">
    <text evidence="2">The sequence shown here is derived from an EMBL/GenBank/DDBJ whole genome shotgun (WGS) entry which is preliminary data.</text>
</comment>
<evidence type="ECO:0000313" key="3">
    <source>
        <dbReference type="Proteomes" id="UP000753196"/>
    </source>
</evidence>
<dbReference type="InterPro" id="IPR011260">
    <property type="entry name" value="RNAP_asu_C"/>
</dbReference>
<protein>
    <recommendedName>
        <fullName evidence="1">RNA polymerase alpha subunit C-terminal domain-containing protein</fullName>
    </recommendedName>
</protein>
<dbReference type="Gene3D" id="1.10.150.20">
    <property type="entry name" value="5' to 3' exonuclease, C-terminal subdomain"/>
    <property type="match status" value="1"/>
</dbReference>
<dbReference type="GO" id="GO:0003899">
    <property type="term" value="F:DNA-directed RNA polymerase activity"/>
    <property type="evidence" value="ECO:0007669"/>
    <property type="project" value="InterPro"/>
</dbReference>
<dbReference type="SUPFAM" id="SSF47789">
    <property type="entry name" value="C-terminal domain of RNA polymerase alpha subunit"/>
    <property type="match status" value="1"/>
</dbReference>
<proteinExistence type="predicted"/>
<sequence>MIINLRTLSDPTHLQILRAAAEKLDGALDAFREEIRHVVEQWRLIQYLRLPVDELELSVRTYNSLKNVNIATVGKLVLKTRVGLLKTKKFGRKAVDELEARLATMGLTLGMELNEKILAELA</sequence>
<evidence type="ECO:0000313" key="2">
    <source>
        <dbReference type="EMBL" id="MBI3631194.1"/>
    </source>
</evidence>
<dbReference type="Proteomes" id="UP000753196">
    <property type="component" value="Unassembled WGS sequence"/>
</dbReference>
<accession>A0A932R1B3</accession>
<gene>
    <name evidence="2" type="ORF">HY221_02555</name>
</gene>
<feature type="domain" description="RNA polymerase alpha subunit C-terminal" evidence="1">
    <location>
        <begin position="46"/>
        <end position="103"/>
    </location>
</feature>